<evidence type="ECO:0000256" key="1">
    <source>
        <dbReference type="SAM" id="Phobius"/>
    </source>
</evidence>
<feature type="transmembrane region" description="Helical" evidence="1">
    <location>
        <begin position="172"/>
        <end position="192"/>
    </location>
</feature>
<protein>
    <submittedName>
        <fullName evidence="2">Uncharacterized protein</fullName>
    </submittedName>
</protein>
<evidence type="ECO:0000313" key="2">
    <source>
        <dbReference type="EMBL" id="KAF5381700.1"/>
    </source>
</evidence>
<sequence length="284" mass="31226">MSSSVFIPMILVTARVPDVKAAGLDLAPPTEPSQYCEGLGQELAGMTCQYCPKVLLTIWIPKDLSKHSFEAHYHSIFYAMMATDQLSDVFVASAFLHFINFRRDSLGRAYGDEKPLSSYSISSAKKKRILDTVLLSSMTLVIKANFIVGAVLTRTLPNPDPAYVAYANLYHAYIAFYIAATMNVTLSALFLWNSLTKTVASPEKITRVVLKHICPLLIVRVLFKLSVDIITSLPTTFDIDFDVLGLVEAIVESVTYTAVLNMSSSLVRPTGEGNKGEKLVGDED</sequence>
<gene>
    <name evidence="2" type="ORF">D9615_005607</name>
</gene>
<keyword evidence="3" id="KW-1185">Reference proteome</keyword>
<keyword evidence="1" id="KW-1133">Transmembrane helix</keyword>
<accession>A0A8H5HEE5</accession>
<dbReference type="OrthoDB" id="3047672at2759"/>
<name>A0A8H5HEE5_9AGAR</name>
<feature type="transmembrane region" description="Helical" evidence="1">
    <location>
        <begin position="129"/>
        <end position="152"/>
    </location>
</feature>
<keyword evidence="1" id="KW-0812">Transmembrane</keyword>
<reference evidence="2 3" key="1">
    <citation type="journal article" date="2020" name="ISME J.">
        <title>Uncovering the hidden diversity of litter-decomposition mechanisms in mushroom-forming fungi.</title>
        <authorList>
            <person name="Floudas D."/>
            <person name="Bentzer J."/>
            <person name="Ahren D."/>
            <person name="Johansson T."/>
            <person name="Persson P."/>
            <person name="Tunlid A."/>
        </authorList>
    </citation>
    <scope>NUCLEOTIDE SEQUENCE [LARGE SCALE GENOMIC DNA]</scope>
    <source>
        <strain evidence="2 3">CBS 661.87</strain>
    </source>
</reference>
<dbReference type="AlphaFoldDB" id="A0A8H5HEE5"/>
<dbReference type="EMBL" id="JAACJP010000010">
    <property type="protein sequence ID" value="KAF5381700.1"/>
    <property type="molecule type" value="Genomic_DNA"/>
</dbReference>
<comment type="caution">
    <text evidence="2">The sequence shown here is derived from an EMBL/GenBank/DDBJ whole genome shotgun (WGS) entry which is preliminary data.</text>
</comment>
<keyword evidence="1" id="KW-0472">Membrane</keyword>
<organism evidence="2 3">
    <name type="scientific">Tricholomella constricta</name>
    <dbReference type="NCBI Taxonomy" id="117010"/>
    <lineage>
        <taxon>Eukaryota</taxon>
        <taxon>Fungi</taxon>
        <taxon>Dikarya</taxon>
        <taxon>Basidiomycota</taxon>
        <taxon>Agaricomycotina</taxon>
        <taxon>Agaricomycetes</taxon>
        <taxon>Agaricomycetidae</taxon>
        <taxon>Agaricales</taxon>
        <taxon>Tricholomatineae</taxon>
        <taxon>Lyophyllaceae</taxon>
        <taxon>Tricholomella</taxon>
    </lineage>
</organism>
<dbReference type="Proteomes" id="UP000565441">
    <property type="component" value="Unassembled WGS sequence"/>
</dbReference>
<proteinExistence type="predicted"/>
<evidence type="ECO:0000313" key="3">
    <source>
        <dbReference type="Proteomes" id="UP000565441"/>
    </source>
</evidence>